<dbReference type="AlphaFoldDB" id="A0AA36D444"/>
<keyword evidence="3" id="KW-1185">Reference proteome</keyword>
<feature type="signal peptide" evidence="1">
    <location>
        <begin position="1"/>
        <end position="22"/>
    </location>
</feature>
<reference evidence="2" key="1">
    <citation type="submission" date="2023-06" db="EMBL/GenBank/DDBJ databases">
        <authorList>
            <person name="Delattre M."/>
        </authorList>
    </citation>
    <scope>NUCLEOTIDE SEQUENCE</scope>
    <source>
        <strain evidence="2">AF72</strain>
    </source>
</reference>
<organism evidence="2 3">
    <name type="scientific">Mesorhabditis spiculigera</name>
    <dbReference type="NCBI Taxonomy" id="96644"/>
    <lineage>
        <taxon>Eukaryota</taxon>
        <taxon>Metazoa</taxon>
        <taxon>Ecdysozoa</taxon>
        <taxon>Nematoda</taxon>
        <taxon>Chromadorea</taxon>
        <taxon>Rhabditida</taxon>
        <taxon>Rhabditina</taxon>
        <taxon>Rhabditomorpha</taxon>
        <taxon>Rhabditoidea</taxon>
        <taxon>Rhabditidae</taxon>
        <taxon>Mesorhabditinae</taxon>
        <taxon>Mesorhabditis</taxon>
    </lineage>
</organism>
<protein>
    <submittedName>
        <fullName evidence="2">Uncharacterized protein</fullName>
    </submittedName>
</protein>
<name>A0AA36D444_9BILA</name>
<proteinExistence type="predicted"/>
<gene>
    <name evidence="2" type="ORF">MSPICULIGERA_LOCUS18743</name>
</gene>
<feature type="non-terminal residue" evidence="2">
    <location>
        <position position="1"/>
    </location>
</feature>
<sequence length="92" mass="10924">MSFRRIQACFVLLVLLPVFLLAQEMEQEELRPFVAIMPPFLRMDRRAISKFIQTRQEPKRYANTLDKSTLKLWRSSASMIYQLKKMQQAGMI</sequence>
<dbReference type="EMBL" id="CATQJA010002659">
    <property type="protein sequence ID" value="CAJ0580545.1"/>
    <property type="molecule type" value="Genomic_DNA"/>
</dbReference>
<evidence type="ECO:0000313" key="3">
    <source>
        <dbReference type="Proteomes" id="UP001177023"/>
    </source>
</evidence>
<evidence type="ECO:0000256" key="1">
    <source>
        <dbReference type="SAM" id="SignalP"/>
    </source>
</evidence>
<accession>A0AA36D444</accession>
<feature type="chain" id="PRO_5041295527" evidence="1">
    <location>
        <begin position="23"/>
        <end position="92"/>
    </location>
</feature>
<comment type="caution">
    <text evidence="2">The sequence shown here is derived from an EMBL/GenBank/DDBJ whole genome shotgun (WGS) entry which is preliminary data.</text>
</comment>
<evidence type="ECO:0000313" key="2">
    <source>
        <dbReference type="EMBL" id="CAJ0580545.1"/>
    </source>
</evidence>
<keyword evidence="1" id="KW-0732">Signal</keyword>
<dbReference type="Proteomes" id="UP001177023">
    <property type="component" value="Unassembled WGS sequence"/>
</dbReference>